<dbReference type="EC" id="3.1.4.-" evidence="12"/>
<comment type="subunit">
    <text evidence="12">Monomer. Can also form homodimers and oligomers.</text>
</comment>
<evidence type="ECO:0000256" key="7">
    <source>
        <dbReference type="ARBA" id="ARBA00022800"/>
    </source>
</evidence>
<gene>
    <name evidence="12" type="primary">cca</name>
    <name evidence="14" type="ORF">H9629_06800</name>
</gene>
<proteinExistence type="inferred from homology"/>
<accession>A0ABR8VWA2</accession>
<comment type="cofactor">
    <cofactor evidence="12">
        <name>Ni(2+)</name>
        <dbReference type="ChEBI" id="CHEBI:49786"/>
    </cofactor>
    <text evidence="12">Nickel for phosphatase activity.</text>
</comment>
<dbReference type="Pfam" id="PF12627">
    <property type="entry name" value="PolyA_pol_RNAbd"/>
    <property type="match status" value="1"/>
</dbReference>
<protein>
    <recommendedName>
        <fullName evidence="12">Multifunctional CCA protein</fullName>
    </recommendedName>
    <domain>
        <recommendedName>
            <fullName evidence="12">CCA-adding enzyme</fullName>
            <ecNumber evidence="12">2.7.7.72</ecNumber>
        </recommendedName>
        <alternativeName>
            <fullName evidence="12">CCA tRNA nucleotidyltransferase</fullName>
        </alternativeName>
        <alternativeName>
            <fullName evidence="12">tRNA CCA-pyrophosphorylase</fullName>
        </alternativeName>
        <alternativeName>
            <fullName evidence="12">tRNA adenylyl-/cytidylyl-transferase</fullName>
        </alternativeName>
        <alternativeName>
            <fullName evidence="12">tRNA nucleotidyltransferase</fullName>
        </alternativeName>
        <alternativeName>
            <fullName evidence="12">tRNA-NT</fullName>
        </alternativeName>
    </domain>
    <domain>
        <recommendedName>
            <fullName evidence="12">2'-nucleotidase</fullName>
            <ecNumber evidence="12">3.1.3.-</ecNumber>
        </recommendedName>
    </domain>
    <domain>
        <recommendedName>
            <fullName evidence="12">2',3'-cyclic phosphodiesterase</fullName>
            <ecNumber evidence="12">3.1.4.-</ecNumber>
        </recommendedName>
    </domain>
    <domain>
        <recommendedName>
            <fullName evidence="12">Phosphatase</fullName>
        </recommendedName>
    </domain>
</protein>
<organism evidence="14 15">
    <name type="scientific">Acinetobacter pecorum</name>
    <dbReference type="NCBI Taxonomy" id="2762215"/>
    <lineage>
        <taxon>Bacteria</taxon>
        <taxon>Pseudomonadati</taxon>
        <taxon>Pseudomonadota</taxon>
        <taxon>Gammaproteobacteria</taxon>
        <taxon>Moraxellales</taxon>
        <taxon>Moraxellaceae</taxon>
        <taxon>Acinetobacter</taxon>
    </lineage>
</organism>
<evidence type="ECO:0000256" key="1">
    <source>
        <dbReference type="ARBA" id="ARBA00022596"/>
    </source>
</evidence>
<comment type="miscellaneous">
    <text evidence="12">A single active site specifically recognizes both ATP and CTP and is responsible for their addition.</text>
</comment>
<dbReference type="HAMAP" id="MF_01262">
    <property type="entry name" value="CCA_bact_type2"/>
    <property type="match status" value="1"/>
</dbReference>
<keyword evidence="10 12" id="KW-0460">Magnesium</keyword>
<dbReference type="InterPro" id="IPR006674">
    <property type="entry name" value="HD_domain"/>
</dbReference>
<keyword evidence="11 12" id="KW-0694">RNA-binding</keyword>
<comment type="domain">
    <text evidence="12">Comprises two domains: an N-terminal domain containing the nucleotidyltransferase activity and a C-terminal HD domain associated with both phosphodiesterase and phosphatase activities.</text>
</comment>
<dbReference type="PIRSF" id="PIRSF000813">
    <property type="entry name" value="CCA_bact"/>
    <property type="match status" value="1"/>
</dbReference>
<keyword evidence="15" id="KW-1185">Reference proteome</keyword>
<comment type="catalytic activity">
    <reaction evidence="12">
        <text>a tRNA precursor + 2 CTP + ATP = a tRNA with a 3' CCA end + 3 diphosphate</text>
        <dbReference type="Rhea" id="RHEA:14433"/>
        <dbReference type="Rhea" id="RHEA-COMP:10465"/>
        <dbReference type="Rhea" id="RHEA-COMP:10468"/>
        <dbReference type="ChEBI" id="CHEBI:30616"/>
        <dbReference type="ChEBI" id="CHEBI:33019"/>
        <dbReference type="ChEBI" id="CHEBI:37563"/>
        <dbReference type="ChEBI" id="CHEBI:74896"/>
        <dbReference type="ChEBI" id="CHEBI:83071"/>
        <dbReference type="EC" id="2.7.7.72"/>
    </reaction>
</comment>
<comment type="similarity">
    <text evidence="12">Belongs to the tRNA nucleotidyltransferase/poly(A) polymerase family. Bacterial CCA-adding enzyme type 1 subfamily.</text>
</comment>
<name>A0ABR8VWA2_9GAMM</name>
<evidence type="ECO:0000256" key="12">
    <source>
        <dbReference type="HAMAP-Rule" id="MF_01261"/>
    </source>
</evidence>
<feature type="binding site" evidence="12">
    <location>
        <position position="91"/>
    </location>
    <ligand>
        <name>CTP</name>
        <dbReference type="ChEBI" id="CHEBI:37563"/>
    </ligand>
</feature>
<comment type="caution">
    <text evidence="14">The sequence shown here is derived from an EMBL/GenBank/DDBJ whole genome shotgun (WGS) entry which is preliminary data.</text>
</comment>
<evidence type="ECO:0000256" key="6">
    <source>
        <dbReference type="ARBA" id="ARBA00022741"/>
    </source>
</evidence>
<dbReference type="NCBIfam" id="NF008137">
    <property type="entry name" value="PRK10885.1"/>
    <property type="match status" value="1"/>
</dbReference>
<dbReference type="HAMAP" id="MF_01261">
    <property type="entry name" value="CCA_bact_type1"/>
    <property type="match status" value="1"/>
</dbReference>
<keyword evidence="2 12" id="KW-0808">Transferase</keyword>
<dbReference type="InterPro" id="IPR032828">
    <property type="entry name" value="PolyA_RNA-bd"/>
</dbReference>
<reference evidence="14 15" key="1">
    <citation type="submission" date="2020-08" db="EMBL/GenBank/DDBJ databases">
        <title>A Genomic Blueprint of the Chicken Gut Microbiome.</title>
        <authorList>
            <person name="Gilroy R."/>
            <person name="Ravi A."/>
            <person name="Getino M."/>
            <person name="Pursley I."/>
            <person name="Horton D.L."/>
            <person name="Alikhan N.-F."/>
            <person name="Baker D."/>
            <person name="Gharbi K."/>
            <person name="Hall N."/>
            <person name="Watson M."/>
            <person name="Adriaenssens E.M."/>
            <person name="Foster-Nyarko E."/>
            <person name="Jarju S."/>
            <person name="Secka A."/>
            <person name="Antonio M."/>
            <person name="Oren A."/>
            <person name="Chaudhuri R."/>
            <person name="La Ragione R.M."/>
            <person name="Hildebrand F."/>
            <person name="Pallen M.J."/>
        </authorList>
    </citation>
    <scope>NUCLEOTIDE SEQUENCE [LARGE SCALE GENOMIC DNA]</scope>
    <source>
        <strain evidence="14 15">Sa1BUA6</strain>
    </source>
</reference>
<dbReference type="InterPro" id="IPR003607">
    <property type="entry name" value="HD/PDEase_dom"/>
</dbReference>
<dbReference type="Pfam" id="PF01743">
    <property type="entry name" value="PolyA_pol"/>
    <property type="match status" value="1"/>
</dbReference>
<comment type="function">
    <text evidence="12">Catalyzes the addition and repair of the essential 3'-terminal CCA sequence in tRNAs without using a nucleic acid template. Adds these three nucleotides in the order of C, C, and A to the tRNA nucleotide-73, using CTP and ATP as substrates and producing inorganic pyrophosphate. tRNA 3'-terminal CCA addition is required both for tRNA processing and repair. Also involved in tRNA surveillance by mediating tandem CCA addition to generate a CCACCA at the 3' terminus of unstable tRNAs. While stable tRNAs receive only 3'-terminal CCA, unstable tRNAs are marked with CCACCA and rapidly degraded.</text>
</comment>
<feature type="binding site" evidence="12">
    <location>
        <position position="8"/>
    </location>
    <ligand>
        <name>ATP</name>
        <dbReference type="ChEBI" id="CHEBI:30616"/>
    </ligand>
</feature>
<dbReference type="SUPFAM" id="SSF81891">
    <property type="entry name" value="Poly A polymerase C-terminal region-like"/>
    <property type="match status" value="1"/>
</dbReference>
<dbReference type="GO" id="GO:0016787">
    <property type="term" value="F:hydrolase activity"/>
    <property type="evidence" value="ECO:0007669"/>
    <property type="project" value="UniProtKB-KW"/>
</dbReference>
<dbReference type="PANTHER" id="PTHR47545:SF1">
    <property type="entry name" value="MULTIFUNCTIONAL CCA PROTEIN"/>
    <property type="match status" value="1"/>
</dbReference>
<feature type="binding site" evidence="12">
    <location>
        <position position="8"/>
    </location>
    <ligand>
        <name>CTP</name>
        <dbReference type="ChEBI" id="CHEBI:37563"/>
    </ligand>
</feature>
<evidence type="ECO:0000256" key="9">
    <source>
        <dbReference type="ARBA" id="ARBA00022840"/>
    </source>
</evidence>
<dbReference type="InterPro" id="IPR043519">
    <property type="entry name" value="NT_sf"/>
</dbReference>
<feature type="binding site" evidence="12">
    <location>
        <position position="91"/>
    </location>
    <ligand>
        <name>ATP</name>
        <dbReference type="ChEBI" id="CHEBI:30616"/>
    </ligand>
</feature>
<evidence type="ECO:0000256" key="11">
    <source>
        <dbReference type="ARBA" id="ARBA00022884"/>
    </source>
</evidence>
<keyword evidence="6 12" id="KW-0547">Nucleotide-binding</keyword>
<keyword evidence="7 12" id="KW-0692">RNA repair</keyword>
<evidence type="ECO:0000256" key="10">
    <source>
        <dbReference type="ARBA" id="ARBA00022842"/>
    </source>
</evidence>
<dbReference type="InterPro" id="IPR012006">
    <property type="entry name" value="CCA_bact"/>
</dbReference>
<feature type="binding site" evidence="12">
    <location>
        <position position="137"/>
    </location>
    <ligand>
        <name>ATP</name>
        <dbReference type="ChEBI" id="CHEBI:30616"/>
    </ligand>
</feature>
<evidence type="ECO:0000259" key="13">
    <source>
        <dbReference type="PROSITE" id="PS51831"/>
    </source>
</evidence>
<dbReference type="InterPro" id="IPR002646">
    <property type="entry name" value="PolA_pol_head_dom"/>
</dbReference>
<dbReference type="Proteomes" id="UP000621930">
    <property type="component" value="Unassembled WGS sequence"/>
</dbReference>
<keyword evidence="5 12" id="KW-0479">Metal-binding</keyword>
<comment type="catalytic activity">
    <reaction evidence="12">
        <text>a tRNA with a 3' CCA end + 2 CTP + ATP = a tRNA with a 3' CCACCA end + 3 diphosphate</text>
        <dbReference type="Rhea" id="RHEA:76235"/>
        <dbReference type="Rhea" id="RHEA-COMP:10468"/>
        <dbReference type="Rhea" id="RHEA-COMP:18655"/>
        <dbReference type="ChEBI" id="CHEBI:30616"/>
        <dbReference type="ChEBI" id="CHEBI:33019"/>
        <dbReference type="ChEBI" id="CHEBI:37563"/>
        <dbReference type="ChEBI" id="CHEBI:83071"/>
        <dbReference type="ChEBI" id="CHEBI:195187"/>
    </reaction>
</comment>
<feature type="binding site" evidence="12">
    <location>
        <position position="140"/>
    </location>
    <ligand>
        <name>CTP</name>
        <dbReference type="ChEBI" id="CHEBI:37563"/>
    </ligand>
</feature>
<feature type="binding site" evidence="12">
    <location>
        <position position="137"/>
    </location>
    <ligand>
        <name>CTP</name>
        <dbReference type="ChEBI" id="CHEBI:37563"/>
    </ligand>
</feature>
<keyword evidence="9 12" id="KW-0067">ATP-binding</keyword>
<keyword evidence="1 12" id="KW-0533">Nickel</keyword>
<dbReference type="CDD" id="cd05398">
    <property type="entry name" value="NT_ClassII-CCAase"/>
    <property type="match status" value="1"/>
</dbReference>
<evidence type="ECO:0000256" key="5">
    <source>
        <dbReference type="ARBA" id="ARBA00022723"/>
    </source>
</evidence>
<evidence type="ECO:0000256" key="3">
    <source>
        <dbReference type="ARBA" id="ARBA00022694"/>
    </source>
</evidence>
<dbReference type="SUPFAM" id="SSF81301">
    <property type="entry name" value="Nucleotidyltransferase"/>
    <property type="match status" value="1"/>
</dbReference>
<evidence type="ECO:0000256" key="2">
    <source>
        <dbReference type="ARBA" id="ARBA00022679"/>
    </source>
</evidence>
<dbReference type="RefSeq" id="WP_191730779.1">
    <property type="nucleotide sequence ID" value="NZ_JACSPT010000007.1"/>
</dbReference>
<evidence type="ECO:0000256" key="4">
    <source>
        <dbReference type="ARBA" id="ARBA00022695"/>
    </source>
</evidence>
<comment type="cofactor">
    <cofactor evidence="12">
        <name>Mg(2+)</name>
        <dbReference type="ChEBI" id="CHEBI:18420"/>
    </cofactor>
    <text evidence="12">Magnesium is required for nucleotidyltransferase activity.</text>
</comment>
<dbReference type="PROSITE" id="PS51831">
    <property type="entry name" value="HD"/>
    <property type="match status" value="1"/>
</dbReference>
<dbReference type="Gene3D" id="3.30.460.10">
    <property type="entry name" value="Beta Polymerase, domain 2"/>
    <property type="match status" value="1"/>
</dbReference>
<evidence type="ECO:0000256" key="8">
    <source>
        <dbReference type="ARBA" id="ARBA00022801"/>
    </source>
</evidence>
<feature type="binding site" evidence="12">
    <location>
        <position position="11"/>
    </location>
    <ligand>
        <name>ATP</name>
        <dbReference type="ChEBI" id="CHEBI:30616"/>
    </ligand>
</feature>
<evidence type="ECO:0000313" key="15">
    <source>
        <dbReference type="Proteomes" id="UP000621930"/>
    </source>
</evidence>
<keyword evidence="8 12" id="KW-0378">Hydrolase</keyword>
<dbReference type="GO" id="GO:0004810">
    <property type="term" value="F:CCA tRNA nucleotidyltransferase activity"/>
    <property type="evidence" value="ECO:0007669"/>
    <property type="project" value="UniProtKB-EC"/>
</dbReference>
<keyword evidence="3 12" id="KW-0819">tRNA processing</keyword>
<evidence type="ECO:0000313" key="14">
    <source>
        <dbReference type="EMBL" id="MBD8009048.1"/>
    </source>
</evidence>
<keyword evidence="4 12" id="KW-0548">Nucleotidyltransferase</keyword>
<feature type="binding site" evidence="12">
    <location>
        <position position="21"/>
    </location>
    <ligand>
        <name>Mg(2+)</name>
        <dbReference type="ChEBI" id="CHEBI:18420"/>
    </ligand>
</feature>
<dbReference type="InterPro" id="IPR050124">
    <property type="entry name" value="tRNA_CCA-adding_enzyme"/>
</dbReference>
<dbReference type="EC" id="2.7.7.72" evidence="12"/>
<dbReference type="EMBL" id="JACSPT010000007">
    <property type="protein sequence ID" value="MBD8009048.1"/>
    <property type="molecule type" value="Genomic_DNA"/>
</dbReference>
<feature type="domain" description="HD" evidence="13">
    <location>
        <begin position="228"/>
        <end position="329"/>
    </location>
</feature>
<dbReference type="PANTHER" id="PTHR47545">
    <property type="entry name" value="MULTIFUNCTIONAL CCA PROTEIN"/>
    <property type="match status" value="1"/>
</dbReference>
<feature type="binding site" evidence="12">
    <location>
        <position position="140"/>
    </location>
    <ligand>
        <name>ATP</name>
        <dbReference type="ChEBI" id="CHEBI:30616"/>
    </ligand>
</feature>
<dbReference type="CDD" id="cd00077">
    <property type="entry name" value="HDc"/>
    <property type="match status" value="1"/>
</dbReference>
<keyword evidence="12" id="KW-0511">Multifunctional enzyme</keyword>
<dbReference type="Gene3D" id="1.10.3090.10">
    <property type="entry name" value="cca-adding enzyme, domain 2"/>
    <property type="match status" value="1"/>
</dbReference>
<sequence>MQVYLVGGAVRDHLLGHPYHEKDYVVVGATPAQMLELGYQPVGKDFPVFLHPQTKEEYALARTERKSGHGYHGFEFHTDVSVTLEQDLIRRDLTINAMAMDEAGQIYDPYGGQQDLENRTLRHVSDAFVEDPLRVLRIARFAARYTSAGFVIADETMALMQRLTESGELNALIPERVWKETSRALSERHADVYFEVLRQCGALKVLFPEIDALYGIPQRPEYHPEIDCGIHTMMSLQQACRQNYSLDVRFAVLVHDLGKALTPLEELPRHIMHEERGIKPVNELCERLKVPTYTKQLALAVCKEHLKCHQAFNLKPGTLWRLLQRLDVLRRPERVEAFVQACECDSRGRLGLEDRAYPQAQYILDAMQTVRAIKAQDLPADIQGPDIGEMLIERRIQALGQLKAQQTVAIE</sequence>
<feature type="binding site" evidence="12">
    <location>
        <position position="23"/>
    </location>
    <ligand>
        <name>Mg(2+)</name>
        <dbReference type="ChEBI" id="CHEBI:18420"/>
    </ligand>
</feature>
<feature type="binding site" evidence="12">
    <location>
        <position position="11"/>
    </location>
    <ligand>
        <name>CTP</name>
        <dbReference type="ChEBI" id="CHEBI:37563"/>
    </ligand>
</feature>
<dbReference type="EC" id="3.1.3.-" evidence="12"/>